<evidence type="ECO:0000313" key="1">
    <source>
        <dbReference type="EMBL" id="KAF2175213.1"/>
    </source>
</evidence>
<keyword evidence="2" id="KW-1185">Reference proteome</keyword>
<dbReference type="Proteomes" id="UP000800200">
    <property type="component" value="Unassembled WGS sequence"/>
</dbReference>
<evidence type="ECO:0000313" key="2">
    <source>
        <dbReference type="Proteomes" id="UP000800200"/>
    </source>
</evidence>
<proteinExistence type="predicted"/>
<dbReference type="AlphaFoldDB" id="A0A6A6D802"/>
<reference evidence="1" key="1">
    <citation type="journal article" date="2020" name="Stud. Mycol.">
        <title>101 Dothideomycetes genomes: a test case for predicting lifestyles and emergence of pathogens.</title>
        <authorList>
            <person name="Haridas S."/>
            <person name="Albert R."/>
            <person name="Binder M."/>
            <person name="Bloem J."/>
            <person name="Labutti K."/>
            <person name="Salamov A."/>
            <person name="Andreopoulos B."/>
            <person name="Baker S."/>
            <person name="Barry K."/>
            <person name="Bills G."/>
            <person name="Bluhm B."/>
            <person name="Cannon C."/>
            <person name="Castanera R."/>
            <person name="Culley D."/>
            <person name="Daum C."/>
            <person name="Ezra D."/>
            <person name="Gonzalez J."/>
            <person name="Henrissat B."/>
            <person name="Kuo A."/>
            <person name="Liang C."/>
            <person name="Lipzen A."/>
            <person name="Lutzoni F."/>
            <person name="Magnuson J."/>
            <person name="Mondo S."/>
            <person name="Nolan M."/>
            <person name="Ohm R."/>
            <person name="Pangilinan J."/>
            <person name="Park H.-J."/>
            <person name="Ramirez L."/>
            <person name="Alfaro M."/>
            <person name="Sun H."/>
            <person name="Tritt A."/>
            <person name="Yoshinaga Y."/>
            <person name="Zwiers L.-H."/>
            <person name="Turgeon B."/>
            <person name="Goodwin S."/>
            <person name="Spatafora J."/>
            <person name="Crous P."/>
            <person name="Grigoriev I."/>
        </authorList>
    </citation>
    <scope>NUCLEOTIDE SEQUENCE</scope>
    <source>
        <strain evidence="1">CBS 207.26</strain>
    </source>
</reference>
<name>A0A6A6D802_9PEZI</name>
<accession>A0A6A6D802</accession>
<gene>
    <name evidence="1" type="ORF">K469DRAFT_684403</name>
</gene>
<dbReference type="EMBL" id="ML994740">
    <property type="protein sequence ID" value="KAF2175213.1"/>
    <property type="molecule type" value="Genomic_DNA"/>
</dbReference>
<organism evidence="1 2">
    <name type="scientific">Zopfia rhizophila CBS 207.26</name>
    <dbReference type="NCBI Taxonomy" id="1314779"/>
    <lineage>
        <taxon>Eukaryota</taxon>
        <taxon>Fungi</taxon>
        <taxon>Dikarya</taxon>
        <taxon>Ascomycota</taxon>
        <taxon>Pezizomycotina</taxon>
        <taxon>Dothideomycetes</taxon>
        <taxon>Dothideomycetes incertae sedis</taxon>
        <taxon>Zopfiaceae</taxon>
        <taxon>Zopfia</taxon>
    </lineage>
</organism>
<dbReference type="OrthoDB" id="10480248at2759"/>
<protein>
    <submittedName>
        <fullName evidence="1">Uncharacterized protein</fullName>
    </submittedName>
</protein>
<sequence length="164" mass="18183">MPTPQTEVGMDSSIADGLRKQLEPWSQYYSSYIGNEPFFVAPSNDIIDKHIAAYIEKAKDHAATILNTTPDKLSLAKSYLARYAKLQKAGPFSPEEYTQVILALGELDRTNGLPLLQVSKEWKPFSLKSGKMLCVPHHTPQFYEGNGGGLAHISVWVRTDATSQ</sequence>